<accession>A0A7Y8CC44</accession>
<gene>
    <name evidence="1" type="ORF">HX845_06470</name>
</gene>
<evidence type="ECO:0000313" key="2">
    <source>
        <dbReference type="Proteomes" id="UP000517547"/>
    </source>
</evidence>
<proteinExistence type="predicted"/>
<dbReference type="RefSeq" id="WP_158683229.1">
    <property type="nucleotide sequence ID" value="NZ_JBHSAG010000006.1"/>
</dbReference>
<reference evidence="1 2" key="1">
    <citation type="submission" date="2020-04" db="EMBL/GenBank/DDBJ databases">
        <title>Molecular characterization of pseudomonads from Agaricus bisporus reveal novel blotch 2 pathogens in Western Europe.</title>
        <authorList>
            <person name="Taparia T."/>
            <person name="Krijger M."/>
            <person name="Haynes E."/>
            <person name="Elpinstone J.G."/>
            <person name="Noble R."/>
            <person name="Van Der Wolf J."/>
        </authorList>
    </citation>
    <scope>NUCLEOTIDE SEQUENCE [LARGE SCALE GENOMIC DNA]</scope>
    <source>
        <strain evidence="1 2">IPO3738</strain>
    </source>
</reference>
<comment type="caution">
    <text evidence="1">The sequence shown here is derived from an EMBL/GenBank/DDBJ whole genome shotgun (WGS) entry which is preliminary data.</text>
</comment>
<name>A0A7Y8CC44_9PSED</name>
<evidence type="ECO:0000313" key="1">
    <source>
        <dbReference type="EMBL" id="NWC13273.1"/>
    </source>
</evidence>
<dbReference type="AlphaFoldDB" id="A0A7Y8CC44"/>
<protein>
    <submittedName>
        <fullName evidence="1">Uncharacterized protein</fullName>
    </submittedName>
</protein>
<organism evidence="1 2">
    <name type="scientific">Pseudomonas gingeri</name>
    <dbReference type="NCBI Taxonomy" id="117681"/>
    <lineage>
        <taxon>Bacteria</taxon>
        <taxon>Pseudomonadati</taxon>
        <taxon>Pseudomonadota</taxon>
        <taxon>Gammaproteobacteria</taxon>
        <taxon>Pseudomonadales</taxon>
        <taxon>Pseudomonadaceae</taxon>
        <taxon>Pseudomonas</taxon>
    </lineage>
</organism>
<dbReference type="Proteomes" id="UP000517547">
    <property type="component" value="Unassembled WGS sequence"/>
</dbReference>
<sequence length="84" mass="9564">MASLKLYTYWGKWMTFDFTDRQLLSLKRHIDSDGDSTIQIGGYAFRCIQGHLYFSNGGIPGKYYFDTPLSEIMTLIDQALAAKA</sequence>
<dbReference type="EMBL" id="JACAQE010000002">
    <property type="protein sequence ID" value="NWC13273.1"/>
    <property type="molecule type" value="Genomic_DNA"/>
</dbReference>